<organism evidence="2 3">
    <name type="scientific">Candidatus Wolfebacteria bacterium RIFCSPHIGHO2_01_FULL_48_22</name>
    <dbReference type="NCBI Taxonomy" id="1802555"/>
    <lineage>
        <taxon>Bacteria</taxon>
        <taxon>Candidatus Wolfeibacteriota</taxon>
    </lineage>
</organism>
<proteinExistence type="predicted"/>
<evidence type="ECO:0000259" key="1">
    <source>
        <dbReference type="Pfam" id="PF08308"/>
    </source>
</evidence>
<dbReference type="InterPro" id="IPR011044">
    <property type="entry name" value="Quino_amine_DH_bsu"/>
</dbReference>
<dbReference type="InterPro" id="IPR013229">
    <property type="entry name" value="PEGA"/>
</dbReference>
<evidence type="ECO:0000313" key="2">
    <source>
        <dbReference type="EMBL" id="OGM91228.1"/>
    </source>
</evidence>
<dbReference type="AlphaFoldDB" id="A0A1F8DTS9"/>
<reference evidence="2 3" key="1">
    <citation type="journal article" date="2016" name="Nat. Commun.">
        <title>Thousands of microbial genomes shed light on interconnected biogeochemical processes in an aquifer system.</title>
        <authorList>
            <person name="Anantharaman K."/>
            <person name="Brown C.T."/>
            <person name="Hug L.A."/>
            <person name="Sharon I."/>
            <person name="Castelle C.J."/>
            <person name="Probst A.J."/>
            <person name="Thomas B.C."/>
            <person name="Singh A."/>
            <person name="Wilkins M.J."/>
            <person name="Karaoz U."/>
            <person name="Brodie E.L."/>
            <person name="Williams K.H."/>
            <person name="Hubbard S.S."/>
            <person name="Banfield J.F."/>
        </authorList>
    </citation>
    <scope>NUCLEOTIDE SEQUENCE [LARGE SCALE GENOMIC DNA]</scope>
</reference>
<sequence length="422" mass="47450">MTLRTRRKLFVFFIFLFILASVGTVYYTQGYRFDFQEWKPTRTGSLYVESYIRPVSIFLNDKQHDDRSGLLKRGTLISSVIPKKYTVRIEKEGFIPYEKNIDIRESRVVRLYYVLPVPENLRPSATFPVADALRLVDSNESGKVLVEGTGSYTVLDMLSPGAPLALDPYLASLTRNAYSGFRFQRGTSDGLIGLREESVDVIRIGADAISVLLRNTFDGFFVGGRNLFGFVASSPGAGQASSTVFVHDLRTGSRLDTFDVPFEASDVVRAEGFDLRYLFLLSNGDVWVREDGEFQKIAHDAVFGALSPDGYKVLYQDSGGSVFVYMLRDEFEALDLPARSTTRVQLADAAEARDLQWHADSYHIFAGFRDKIVLSEIIRGEPTNQPAVWQGPYDSFLHDAQSGGLFVLRDGVISRFDAWYNK</sequence>
<feature type="domain" description="PEGA" evidence="1">
    <location>
        <begin position="78"/>
        <end position="115"/>
    </location>
</feature>
<dbReference type="Proteomes" id="UP000177029">
    <property type="component" value="Unassembled WGS sequence"/>
</dbReference>
<dbReference type="SUPFAM" id="SSF50969">
    <property type="entry name" value="YVTN repeat-like/Quinoprotein amine dehydrogenase"/>
    <property type="match status" value="1"/>
</dbReference>
<dbReference type="EMBL" id="MGIP01000011">
    <property type="protein sequence ID" value="OGM91228.1"/>
    <property type="molecule type" value="Genomic_DNA"/>
</dbReference>
<accession>A0A1F8DTS9</accession>
<gene>
    <name evidence="2" type="ORF">A2755_02390</name>
</gene>
<name>A0A1F8DTS9_9BACT</name>
<protein>
    <recommendedName>
        <fullName evidence="1">PEGA domain-containing protein</fullName>
    </recommendedName>
</protein>
<dbReference type="Pfam" id="PF08308">
    <property type="entry name" value="PEGA"/>
    <property type="match status" value="1"/>
</dbReference>
<dbReference type="STRING" id="1802555.A2755_02390"/>
<comment type="caution">
    <text evidence="2">The sequence shown here is derived from an EMBL/GenBank/DDBJ whole genome shotgun (WGS) entry which is preliminary data.</text>
</comment>
<evidence type="ECO:0000313" key="3">
    <source>
        <dbReference type="Proteomes" id="UP000177029"/>
    </source>
</evidence>